<keyword evidence="2" id="KW-1185">Reference proteome</keyword>
<dbReference type="SUPFAM" id="SSF103032">
    <property type="entry name" value="Hypothetical protein YwqG"/>
    <property type="match status" value="1"/>
</dbReference>
<proteinExistence type="predicted"/>
<protein>
    <submittedName>
        <fullName evidence="1">Uncharacterized protein YwqG</fullName>
    </submittedName>
</protein>
<name>A0A1G7R1I9_9PSEU</name>
<dbReference type="OrthoDB" id="4775619at2"/>
<dbReference type="AlphaFoldDB" id="A0A1G7R1I9"/>
<dbReference type="EMBL" id="FNCC01000005">
    <property type="protein sequence ID" value="SDG04671.1"/>
    <property type="molecule type" value="Genomic_DNA"/>
</dbReference>
<dbReference type="InterPro" id="IPR015315">
    <property type="entry name" value="DUF1963"/>
</dbReference>
<dbReference type="STRING" id="200378.SAMN05216553_10559"/>
<dbReference type="PANTHER" id="PTHR36436:SF6">
    <property type="entry name" value="SLL5081 PROTEIN"/>
    <property type="match status" value="1"/>
</dbReference>
<gene>
    <name evidence="1" type="ORF">SAMN05216553_10559</name>
</gene>
<dbReference type="PANTHER" id="PTHR36436">
    <property type="entry name" value="SLL5081 PROTEIN"/>
    <property type="match status" value="1"/>
</dbReference>
<sequence>MDRYEQFRNAAIDKGIPEEEVGRFAGHLRFAIRAVAKKDGDQVVGRMGGLPRLPVGVEWPGNGYPLPFIGSVDCAALPRAEKLGLPEDGTLMFFLHHEEDMDACSPDSGYARVLYVPAGTETEVAAAPDGHDTMTHFCDNIPFIQPEFEITAYVGPDLPEWIEDRDVDWEPESVKQEFALLKHVDELCAVVEELWPSRGYYSTFRFGGYCSNVGSSDDPWTQMAYDNLRDALAATPDMPREEQTRVTDEEEARLIREWVTLAQFPTQSDVYYGCFLMSAEDLAAKRFDRARSFTMFTE</sequence>
<dbReference type="Gene3D" id="2.30.320.10">
    <property type="entry name" value="YwqG-like"/>
    <property type="match status" value="1"/>
</dbReference>
<dbReference type="RefSeq" id="WP_090048739.1">
    <property type="nucleotide sequence ID" value="NZ_FNCC01000005.1"/>
</dbReference>
<evidence type="ECO:0000313" key="2">
    <source>
        <dbReference type="Proteomes" id="UP000199623"/>
    </source>
</evidence>
<dbReference type="Pfam" id="PF09234">
    <property type="entry name" value="DUF1963"/>
    <property type="match status" value="1"/>
</dbReference>
<organism evidence="1 2">
    <name type="scientific">Lentzea fradiae</name>
    <dbReference type="NCBI Taxonomy" id="200378"/>
    <lineage>
        <taxon>Bacteria</taxon>
        <taxon>Bacillati</taxon>
        <taxon>Actinomycetota</taxon>
        <taxon>Actinomycetes</taxon>
        <taxon>Pseudonocardiales</taxon>
        <taxon>Pseudonocardiaceae</taxon>
        <taxon>Lentzea</taxon>
    </lineage>
</organism>
<accession>A0A1G7R1I9</accession>
<evidence type="ECO:0000313" key="1">
    <source>
        <dbReference type="EMBL" id="SDG04671.1"/>
    </source>
</evidence>
<dbReference type="InterPro" id="IPR035948">
    <property type="entry name" value="YwqG-like_sf"/>
</dbReference>
<reference evidence="2" key="1">
    <citation type="submission" date="2016-10" db="EMBL/GenBank/DDBJ databases">
        <authorList>
            <person name="Varghese N."/>
            <person name="Submissions S."/>
        </authorList>
    </citation>
    <scope>NUCLEOTIDE SEQUENCE [LARGE SCALE GENOMIC DNA]</scope>
    <source>
        <strain evidence="2">CGMCC 4.3506</strain>
    </source>
</reference>
<dbReference type="Proteomes" id="UP000199623">
    <property type="component" value="Unassembled WGS sequence"/>
</dbReference>